<dbReference type="PROSITE" id="PS50887">
    <property type="entry name" value="GGDEF"/>
    <property type="match status" value="1"/>
</dbReference>
<dbReference type="SMART" id="SM00086">
    <property type="entry name" value="PAC"/>
    <property type="match status" value="7"/>
</dbReference>
<dbReference type="Pfam" id="PF00563">
    <property type="entry name" value="EAL"/>
    <property type="match status" value="1"/>
</dbReference>
<dbReference type="PROSITE" id="PS50883">
    <property type="entry name" value="EAL"/>
    <property type="match status" value="1"/>
</dbReference>
<evidence type="ECO:0000256" key="1">
    <source>
        <dbReference type="ARBA" id="ARBA00001946"/>
    </source>
</evidence>
<dbReference type="Gene3D" id="3.30.70.270">
    <property type="match status" value="1"/>
</dbReference>
<dbReference type="Pfam" id="PF08447">
    <property type="entry name" value="PAS_3"/>
    <property type="match status" value="4"/>
</dbReference>
<feature type="domain" description="EAL" evidence="5">
    <location>
        <begin position="1116"/>
        <end position="1368"/>
    </location>
</feature>
<name>A0A7G9SSL0_9GAMM</name>
<feature type="domain" description="PAS" evidence="3">
    <location>
        <begin position="442"/>
        <end position="514"/>
    </location>
</feature>
<feature type="domain" description="PAC" evidence="4">
    <location>
        <begin position="765"/>
        <end position="817"/>
    </location>
</feature>
<feature type="domain" description="PAS" evidence="3">
    <location>
        <begin position="814"/>
        <end position="887"/>
    </location>
</feature>
<evidence type="ECO:0000313" key="8">
    <source>
        <dbReference type="Proteomes" id="UP000515804"/>
    </source>
</evidence>
<dbReference type="NCBIfam" id="TIGR00254">
    <property type="entry name" value="GGDEF"/>
    <property type="match status" value="1"/>
</dbReference>
<keyword evidence="2" id="KW-1133">Transmembrane helix</keyword>
<feature type="transmembrane region" description="Helical" evidence="2">
    <location>
        <begin position="47"/>
        <end position="66"/>
    </location>
</feature>
<dbReference type="InterPro" id="IPR000014">
    <property type="entry name" value="PAS"/>
</dbReference>
<feature type="transmembrane region" description="Helical" evidence="2">
    <location>
        <begin position="21"/>
        <end position="41"/>
    </location>
</feature>
<dbReference type="Pfam" id="PF00989">
    <property type="entry name" value="PAS"/>
    <property type="match status" value="1"/>
</dbReference>
<dbReference type="PROSITE" id="PS50113">
    <property type="entry name" value="PAC"/>
    <property type="match status" value="5"/>
</dbReference>
<protein>
    <submittedName>
        <fullName evidence="7">PAS domain-containing protein</fullName>
    </submittedName>
</protein>
<evidence type="ECO:0000259" key="6">
    <source>
        <dbReference type="PROSITE" id="PS50887"/>
    </source>
</evidence>
<dbReference type="PROSITE" id="PS50112">
    <property type="entry name" value="PAS"/>
    <property type="match status" value="5"/>
</dbReference>
<dbReference type="SMART" id="SM00052">
    <property type="entry name" value="EAL"/>
    <property type="match status" value="1"/>
</dbReference>
<dbReference type="SMART" id="SM00091">
    <property type="entry name" value="PAS"/>
    <property type="match status" value="7"/>
</dbReference>
<dbReference type="Pfam" id="PF13426">
    <property type="entry name" value="PAS_9"/>
    <property type="match status" value="2"/>
</dbReference>
<dbReference type="NCBIfam" id="TIGR00229">
    <property type="entry name" value="sensory_box"/>
    <property type="match status" value="5"/>
</dbReference>
<dbReference type="GO" id="GO:0003824">
    <property type="term" value="F:catalytic activity"/>
    <property type="evidence" value="ECO:0007669"/>
    <property type="project" value="UniProtKB-ARBA"/>
</dbReference>
<dbReference type="CDD" id="cd01948">
    <property type="entry name" value="EAL"/>
    <property type="match status" value="1"/>
</dbReference>
<dbReference type="InterPro" id="IPR035965">
    <property type="entry name" value="PAS-like_dom_sf"/>
</dbReference>
<dbReference type="InterPro" id="IPR000160">
    <property type="entry name" value="GGDEF_dom"/>
</dbReference>
<feature type="domain" description="PAC" evidence="4">
    <location>
        <begin position="643"/>
        <end position="695"/>
    </location>
</feature>
<dbReference type="InterPro" id="IPR035919">
    <property type="entry name" value="EAL_sf"/>
</dbReference>
<evidence type="ECO:0000259" key="5">
    <source>
        <dbReference type="PROSITE" id="PS50883"/>
    </source>
</evidence>
<dbReference type="InterPro" id="IPR000700">
    <property type="entry name" value="PAS-assoc_C"/>
</dbReference>
<dbReference type="FunFam" id="3.30.70.270:FF:000001">
    <property type="entry name" value="Diguanylate cyclase domain protein"/>
    <property type="match status" value="1"/>
</dbReference>
<evidence type="ECO:0000259" key="4">
    <source>
        <dbReference type="PROSITE" id="PS50113"/>
    </source>
</evidence>
<dbReference type="InterPro" id="IPR029787">
    <property type="entry name" value="Nucleotide_cyclase"/>
</dbReference>
<feature type="domain" description="PAS" evidence="3">
    <location>
        <begin position="567"/>
        <end position="650"/>
    </location>
</feature>
<dbReference type="Gene3D" id="2.10.70.100">
    <property type="match status" value="1"/>
</dbReference>
<dbReference type="KEGG" id="tcn:H9L16_04390"/>
<dbReference type="InterPro" id="IPR043128">
    <property type="entry name" value="Rev_trsase/Diguanyl_cyclase"/>
</dbReference>
<keyword evidence="8" id="KW-1185">Reference proteome</keyword>
<dbReference type="InterPro" id="IPR001610">
    <property type="entry name" value="PAC"/>
</dbReference>
<feature type="domain" description="PAC" evidence="4">
    <location>
        <begin position="154"/>
        <end position="204"/>
    </location>
</feature>
<dbReference type="CDD" id="cd00130">
    <property type="entry name" value="PAS"/>
    <property type="match status" value="6"/>
</dbReference>
<organism evidence="7 8">
    <name type="scientific">Thermomonas carbonis</name>
    <dbReference type="NCBI Taxonomy" id="1463158"/>
    <lineage>
        <taxon>Bacteria</taxon>
        <taxon>Pseudomonadati</taxon>
        <taxon>Pseudomonadota</taxon>
        <taxon>Gammaproteobacteria</taxon>
        <taxon>Lysobacterales</taxon>
        <taxon>Lysobacteraceae</taxon>
        <taxon>Thermomonas</taxon>
    </lineage>
</organism>
<dbReference type="InterPro" id="IPR013767">
    <property type="entry name" value="PAS_fold"/>
</dbReference>
<evidence type="ECO:0000256" key="2">
    <source>
        <dbReference type="SAM" id="Phobius"/>
    </source>
</evidence>
<dbReference type="RefSeq" id="WP_187553350.1">
    <property type="nucleotide sequence ID" value="NZ_BMZL01000001.1"/>
</dbReference>
<keyword evidence="2" id="KW-0812">Transmembrane</keyword>
<dbReference type="PANTHER" id="PTHR44757:SF2">
    <property type="entry name" value="BIOFILM ARCHITECTURE MAINTENANCE PROTEIN MBAA"/>
    <property type="match status" value="1"/>
</dbReference>
<reference evidence="7 8" key="1">
    <citation type="submission" date="2020-08" db="EMBL/GenBank/DDBJ databases">
        <title>Genome sequence of Thermomonas carbonis KCTC 42013T.</title>
        <authorList>
            <person name="Hyun D.-W."/>
            <person name="Bae J.-W."/>
        </authorList>
    </citation>
    <scope>NUCLEOTIDE SEQUENCE [LARGE SCALE GENOMIC DNA]</scope>
    <source>
        <strain evidence="7 8">KCTC 42013</strain>
    </source>
</reference>
<dbReference type="EMBL" id="CP060719">
    <property type="protein sequence ID" value="QNN70835.1"/>
    <property type="molecule type" value="Genomic_DNA"/>
</dbReference>
<dbReference type="InterPro" id="IPR013655">
    <property type="entry name" value="PAS_fold_3"/>
</dbReference>
<proteinExistence type="predicted"/>
<dbReference type="SUPFAM" id="SSF55073">
    <property type="entry name" value="Nucleotide cyclase"/>
    <property type="match status" value="1"/>
</dbReference>
<dbReference type="InterPro" id="IPR001633">
    <property type="entry name" value="EAL_dom"/>
</dbReference>
<feature type="domain" description="PAC" evidence="4">
    <location>
        <begin position="519"/>
        <end position="570"/>
    </location>
</feature>
<dbReference type="Proteomes" id="UP000515804">
    <property type="component" value="Chromosome"/>
</dbReference>
<comment type="cofactor">
    <cofactor evidence="1">
        <name>Mg(2+)</name>
        <dbReference type="ChEBI" id="CHEBI:18420"/>
    </cofactor>
</comment>
<feature type="domain" description="PAC" evidence="4">
    <location>
        <begin position="888"/>
        <end position="942"/>
    </location>
</feature>
<gene>
    <name evidence="7" type="ORF">H9L16_04390</name>
</gene>
<dbReference type="Gene3D" id="3.30.450.20">
    <property type="entry name" value="PAS domain"/>
    <property type="match status" value="7"/>
</dbReference>
<dbReference type="CDD" id="cd01949">
    <property type="entry name" value="GGDEF"/>
    <property type="match status" value="1"/>
</dbReference>
<dbReference type="SUPFAM" id="SSF55785">
    <property type="entry name" value="PYP-like sensor domain (PAS domain)"/>
    <property type="match status" value="7"/>
</dbReference>
<dbReference type="GO" id="GO:0006355">
    <property type="term" value="P:regulation of DNA-templated transcription"/>
    <property type="evidence" value="ECO:0007669"/>
    <property type="project" value="InterPro"/>
</dbReference>
<feature type="domain" description="GGDEF" evidence="6">
    <location>
        <begin position="974"/>
        <end position="1107"/>
    </location>
</feature>
<dbReference type="Pfam" id="PF00990">
    <property type="entry name" value="GGDEF"/>
    <property type="match status" value="1"/>
</dbReference>
<keyword evidence="2" id="KW-0472">Membrane</keyword>
<accession>A0A7G9SSL0</accession>
<evidence type="ECO:0000313" key="7">
    <source>
        <dbReference type="EMBL" id="QNN70835.1"/>
    </source>
</evidence>
<dbReference type="SUPFAM" id="SSF141868">
    <property type="entry name" value="EAL domain-like"/>
    <property type="match status" value="1"/>
</dbReference>
<feature type="domain" description="PAS" evidence="3">
    <location>
        <begin position="325"/>
        <end position="398"/>
    </location>
</feature>
<dbReference type="SMART" id="SM00267">
    <property type="entry name" value="GGDEF"/>
    <property type="match status" value="1"/>
</dbReference>
<evidence type="ECO:0000259" key="3">
    <source>
        <dbReference type="PROSITE" id="PS50112"/>
    </source>
</evidence>
<dbReference type="InterPro" id="IPR052155">
    <property type="entry name" value="Biofilm_reg_signaling"/>
</dbReference>
<dbReference type="PANTHER" id="PTHR44757">
    <property type="entry name" value="DIGUANYLATE CYCLASE DGCP"/>
    <property type="match status" value="1"/>
</dbReference>
<sequence>MTAVRGMAPGNNPESSRQARWVKRLLLAIGLSLLVVALALFDGRERSLLLVIVGVLTVSWLVGAFARGAREQARLLQRLEQAQELAVLGTWRWRVDSPTIEWGGESARIYGFPVDTVVVPLEEVMRRMHPDDVGLVARWMERARSADPRELVGLSVEYRVVRDDGSVRWVLGKVEADDPEGARTLVGVQQDITPQVIDRERLRLAQEIARLGDWEWDVGSGRIRWSDTMYSIYGLDPATYEPDADNVFGLIHHDDRDALRTFASNLAETGERCETEFRIVRPDGEVRTLRCIGSREIAPGGGTIIRSIQQDVTELALARNRLVETEEQYRFLFEHNPVPMWVFDRQSLAFLAVNDAMARHYGYTRGEILGRSMLDIRPPQDRDAVEAAARLQSVDRPQGRVWTHMRKDGTRLRAAVYTHDILFDERPARLVAAQDVTEREASEQRFQLVARATSDAIYDLDIPAGTLWWSDTMYAVFGYTREEVAPTVGAWEDMIHPDDRPQIRSSLYGALKNPRLDQLEMEYRLRRGDGTYALVVDRGFFVREDGMVVRMVGSVLDVTEKRKQDADLRLLRRAVEATESGVLIADVRAPGIPAVYVNQGFLAMTGYRADEVLGKDSRLLDFDPRDVDKIRQIRRAIAGHAELRTLVRMRRKDGGEFWNDFYMAPVLDEAGTITHMVSVSTDVSERQRSEERFQLVARATSDAVWDWDIARDETWRSDNVYPLFGYAPGEIVGSMTGWSGLLHPEDRLVVQTAVSEAIASDEDGWECEYRLRRKDGTYADVVDRGFLLRDVDGRAYRAVGGMIDVTQKRLDEADLRLLRRAVESTDNGILIADVRHPDQPLVYANPAFEHMTGYAAAEVMGRNCRFLQGSDQDQAALQTLRLAIAERRESRVVLRNYRKDGSLFWNELHVAPVHAEDGSVSHFVGILTDVSHRHHYEQELAHRATHDQLTGLPNRQLIMDRLQQAIRNADRYGRHACVLFIDLDDFKLINDNLDHAAGDEALRIVAARLRTLVRDTDTVGRFGGDEFVVVLTEQTDQAGVNQVIARISKALSVPMEIAGMSHTITPSIGWCRYPDGGSDADSLLKHADMAMYQAKRQGRNRAIAYDPGFDAQVSQRMQLVAQLRDALERDEFELMFQPLFDTQGRPVALEGLVRWRHPERGLLPPSEFIGVCEESGLIIELGRSVLHQAARHHAHLAAAGFPNVRIAVNVSALQFGYAFEDDVAAIVRQYQLPPGVLELEITESVILENPERAIEAMQHIAALGVCLAVDDFGTGYSSLAYLRRLPIDRLKIDRSFVEDLPDDREAASICHSIIGMAHALQLQTVGEGVETDAQLQWLRANGCDEVQGYLLARPAPFSEILARLSLGGPAASA</sequence>
<feature type="domain" description="PAS" evidence="3">
    <location>
        <begin position="689"/>
        <end position="761"/>
    </location>
</feature>
<dbReference type="Gene3D" id="3.20.20.450">
    <property type="entry name" value="EAL domain"/>
    <property type="match status" value="1"/>
</dbReference>